<dbReference type="Pfam" id="PF02381">
    <property type="entry name" value="MraZ"/>
    <property type="match status" value="2"/>
</dbReference>
<dbReference type="CDD" id="cd16321">
    <property type="entry name" value="MraZ_C"/>
    <property type="match status" value="1"/>
</dbReference>
<evidence type="ECO:0000256" key="7">
    <source>
        <dbReference type="HAMAP-Rule" id="MF_01008"/>
    </source>
</evidence>
<reference evidence="9 10" key="1">
    <citation type="journal article" date="2014" name="PLoS ONE">
        <title>How to Kill the Honey Bee Larva: Genomic Potential and Virulence Mechanisms of Paenibacillus larvae.</title>
        <authorList>
            <person name="Djukic M."/>
            <person name="Brzuszkiewicz E."/>
            <person name="Funfhaus A."/>
            <person name="Voss J."/>
            <person name="Gollnow K."/>
            <person name="Poppinga L."/>
            <person name="Liesegang H."/>
            <person name="Garcia-Gonzalez E."/>
            <person name="Genersch E."/>
            <person name="Daniel R."/>
        </authorList>
    </citation>
    <scope>NUCLEOTIDE SEQUENCE [LARGE SCALE GENOMIC DNA]</scope>
    <source>
        <strain evidence="9 10">DSM 25430</strain>
    </source>
</reference>
<dbReference type="PROSITE" id="PS51740">
    <property type="entry name" value="SPOVT_ABRB"/>
    <property type="match status" value="2"/>
</dbReference>
<dbReference type="InterPro" id="IPR038619">
    <property type="entry name" value="MraZ_sf"/>
</dbReference>
<feature type="domain" description="SpoVT-AbrB" evidence="8">
    <location>
        <begin position="43"/>
        <end position="85"/>
    </location>
</feature>
<dbReference type="KEGG" id="plv:ERIC2_c24750"/>
<keyword evidence="4 7" id="KW-0805">Transcription regulation</keyword>
<dbReference type="InterPro" id="IPR020603">
    <property type="entry name" value="MraZ_dom"/>
</dbReference>
<dbReference type="HAMAP" id="MF_01008">
    <property type="entry name" value="MraZ"/>
    <property type="match status" value="1"/>
</dbReference>
<dbReference type="InterPro" id="IPR007159">
    <property type="entry name" value="SpoVT-AbrB_dom"/>
</dbReference>
<sequence length="183" mass="21018">MTGIKKRRKPTSFSRIFCVGGEHVMSCGEKWGKGGNQFMFMGEYQHSIDEKGRLIIPAKFRESLGASFVITRGLDNCLFVYPKSEWAVLEQKLKSLPLMKADARAFTRFFFSGATESELDKQGRVNIAKNLAQYAKLEKDCVVIGVSNRVEIWSREIWENYFQTSEQSFNEIAEKLVDFDFDL</sequence>
<dbReference type="HOGENOM" id="CLU_107907_0_0_9"/>
<gene>
    <name evidence="7 9" type="primary">mraZ</name>
    <name evidence="9" type="ORF">ERIC2_c24750</name>
</gene>
<comment type="subcellular location">
    <subcellularLocation>
        <location evidence="7">Cytoplasm</location>
        <location evidence="7">Nucleoid</location>
    </subcellularLocation>
</comment>
<dbReference type="InterPro" id="IPR035642">
    <property type="entry name" value="MraZ_N"/>
</dbReference>
<dbReference type="PANTHER" id="PTHR34701:SF1">
    <property type="entry name" value="TRANSCRIPTIONAL REGULATOR MRAZ"/>
    <property type="match status" value="1"/>
</dbReference>
<feature type="domain" description="SpoVT-AbrB" evidence="8">
    <location>
        <begin position="114"/>
        <end position="157"/>
    </location>
</feature>
<dbReference type="EMBL" id="CP003355">
    <property type="protein sequence ID" value="AHD06266.1"/>
    <property type="molecule type" value="Genomic_DNA"/>
</dbReference>
<evidence type="ECO:0000256" key="5">
    <source>
        <dbReference type="ARBA" id="ARBA00023125"/>
    </source>
</evidence>
<protein>
    <recommendedName>
        <fullName evidence="1 7">Transcriptional regulator MraZ</fullName>
    </recommendedName>
</protein>
<evidence type="ECO:0000256" key="3">
    <source>
        <dbReference type="ARBA" id="ARBA00022737"/>
    </source>
</evidence>
<accession>V9W5J2</accession>
<dbReference type="GO" id="GO:2000143">
    <property type="term" value="P:negative regulation of DNA-templated transcription initiation"/>
    <property type="evidence" value="ECO:0007669"/>
    <property type="project" value="TreeGrafter"/>
</dbReference>
<comment type="subunit">
    <text evidence="7">Forms oligomers.</text>
</comment>
<dbReference type="SUPFAM" id="SSF89447">
    <property type="entry name" value="AbrB/MazE/MraZ-like"/>
    <property type="match status" value="1"/>
</dbReference>
<dbReference type="GO" id="GO:0009295">
    <property type="term" value="C:nucleoid"/>
    <property type="evidence" value="ECO:0007669"/>
    <property type="project" value="UniProtKB-SubCell"/>
</dbReference>
<dbReference type="CDD" id="cd16320">
    <property type="entry name" value="MraZ_N"/>
    <property type="match status" value="1"/>
</dbReference>
<keyword evidence="10" id="KW-1185">Reference proteome</keyword>
<evidence type="ECO:0000256" key="4">
    <source>
        <dbReference type="ARBA" id="ARBA00023015"/>
    </source>
</evidence>
<dbReference type="Gene3D" id="3.40.1550.20">
    <property type="entry name" value="Transcriptional regulator MraZ domain"/>
    <property type="match status" value="1"/>
</dbReference>
<keyword evidence="3" id="KW-0677">Repeat</keyword>
<dbReference type="InterPro" id="IPR035644">
    <property type="entry name" value="MraZ_C"/>
</dbReference>
<proteinExistence type="inferred from homology"/>
<evidence type="ECO:0000256" key="2">
    <source>
        <dbReference type="ARBA" id="ARBA00022490"/>
    </source>
</evidence>
<evidence type="ECO:0000313" key="9">
    <source>
        <dbReference type="EMBL" id="AHD06266.1"/>
    </source>
</evidence>
<evidence type="ECO:0000259" key="8">
    <source>
        <dbReference type="PROSITE" id="PS51740"/>
    </source>
</evidence>
<dbReference type="PANTHER" id="PTHR34701">
    <property type="entry name" value="TRANSCRIPTIONAL REGULATOR MRAZ"/>
    <property type="match status" value="1"/>
</dbReference>
<organism evidence="9 10">
    <name type="scientific">Paenibacillus larvae subsp. larvae DSM 25430</name>
    <dbReference type="NCBI Taxonomy" id="697284"/>
    <lineage>
        <taxon>Bacteria</taxon>
        <taxon>Bacillati</taxon>
        <taxon>Bacillota</taxon>
        <taxon>Bacilli</taxon>
        <taxon>Bacillales</taxon>
        <taxon>Paenibacillaceae</taxon>
        <taxon>Paenibacillus</taxon>
    </lineage>
</organism>
<dbReference type="eggNOG" id="COG2001">
    <property type="taxonomic scope" value="Bacteria"/>
</dbReference>
<comment type="similarity">
    <text evidence="7">Belongs to the MraZ family.</text>
</comment>
<name>V9W5J2_9BACL</name>
<dbReference type="NCBIfam" id="TIGR00242">
    <property type="entry name" value="division/cell wall cluster transcriptional repressor MraZ"/>
    <property type="match status" value="1"/>
</dbReference>
<dbReference type="GO" id="GO:0003700">
    <property type="term" value="F:DNA-binding transcription factor activity"/>
    <property type="evidence" value="ECO:0007669"/>
    <property type="project" value="UniProtKB-UniRule"/>
</dbReference>
<dbReference type="InterPro" id="IPR003444">
    <property type="entry name" value="MraZ"/>
</dbReference>
<evidence type="ECO:0000313" key="10">
    <source>
        <dbReference type="Proteomes" id="UP000029431"/>
    </source>
</evidence>
<dbReference type="PATRIC" id="fig|697284.3.peg.2362"/>
<keyword evidence="5 7" id="KW-0238">DNA-binding</keyword>
<dbReference type="Proteomes" id="UP000029431">
    <property type="component" value="Chromosome"/>
</dbReference>
<dbReference type="AlphaFoldDB" id="V9W5J2"/>
<dbReference type="InterPro" id="IPR037914">
    <property type="entry name" value="SpoVT-AbrB_sf"/>
</dbReference>
<dbReference type="GO" id="GO:0000976">
    <property type="term" value="F:transcription cis-regulatory region binding"/>
    <property type="evidence" value="ECO:0007669"/>
    <property type="project" value="TreeGrafter"/>
</dbReference>
<evidence type="ECO:0000256" key="6">
    <source>
        <dbReference type="ARBA" id="ARBA00023163"/>
    </source>
</evidence>
<evidence type="ECO:0000256" key="1">
    <source>
        <dbReference type="ARBA" id="ARBA00013860"/>
    </source>
</evidence>
<keyword evidence="2 7" id="KW-0963">Cytoplasm</keyword>
<keyword evidence="6 7" id="KW-0804">Transcription</keyword>
<dbReference type="FunFam" id="3.40.1550.20:FF:000002">
    <property type="entry name" value="Transcriptional regulator MraZ"/>
    <property type="match status" value="1"/>
</dbReference>
<dbReference type="GO" id="GO:0005737">
    <property type="term" value="C:cytoplasm"/>
    <property type="evidence" value="ECO:0007669"/>
    <property type="project" value="UniProtKB-UniRule"/>
</dbReference>